<organism evidence="2 3">
    <name type="scientific">Brevundimonas aurifodinae</name>
    <dbReference type="NCBI Taxonomy" id="1508312"/>
    <lineage>
        <taxon>Bacteria</taxon>
        <taxon>Pseudomonadati</taxon>
        <taxon>Pseudomonadota</taxon>
        <taxon>Alphaproteobacteria</taxon>
        <taxon>Caulobacterales</taxon>
        <taxon>Caulobacteraceae</taxon>
        <taxon>Brevundimonas</taxon>
    </lineage>
</organism>
<evidence type="ECO:0000313" key="3">
    <source>
        <dbReference type="Proteomes" id="UP001445732"/>
    </source>
</evidence>
<reference evidence="2 3" key="1">
    <citation type="submission" date="2024-06" db="EMBL/GenBank/DDBJ databases">
        <title>Brevundimonas sp. C11.</title>
        <authorList>
            <person name="Maltman C."/>
        </authorList>
    </citation>
    <scope>NUCLEOTIDE SEQUENCE [LARGE SCALE GENOMIC DNA]</scope>
    <source>
        <strain evidence="2 3">C11</strain>
    </source>
</reference>
<accession>A0ABV1NKZ0</accession>
<evidence type="ECO:0008006" key="4">
    <source>
        <dbReference type="Google" id="ProtNLM"/>
    </source>
</evidence>
<dbReference type="RefSeq" id="WP_349683690.1">
    <property type="nucleotide sequence ID" value="NZ_JBEGDD010000003.1"/>
</dbReference>
<sequence length="396" mass="43906">MKKPRPDLNVMSGSIEGRNADRTDGQALADRIQVAQRRSRRSTFGVDIGAFRLDRRKFAINAALLGLALHPEPGLAQTPDGAEVVVHRPTELAWILAGLSPLDRGGNALNRDTAYWRAAETWFGAFQDHPAVTALGDDFNLPRLIGNAANYTMNAQGDLTRSPGSRAMWDDPAGDLFSRHRDLIASFGLESRALAFFDAQRDTLEESRSTLAGAVELADMQSWLEVQFVARPGAMTVFVSPVTGGWNFTNLDPETPRLWVPAATRPATPYDRFRIVRAIFTEMDHNYVNPATARLGPSAFGFMTEANGWATPEAWSNYGTAELIINEYMTFSAFLAYAQDRLAGEDLARTETETRRLMERRGFIRFARFADAVSGERRRGVNLEALYPAVMAAMRL</sequence>
<evidence type="ECO:0000256" key="1">
    <source>
        <dbReference type="SAM" id="MobiDB-lite"/>
    </source>
</evidence>
<evidence type="ECO:0000313" key="2">
    <source>
        <dbReference type="EMBL" id="MEQ7154523.1"/>
    </source>
</evidence>
<keyword evidence="3" id="KW-1185">Reference proteome</keyword>
<protein>
    <recommendedName>
        <fullName evidence="4">DUF4932 domain-containing protein</fullName>
    </recommendedName>
</protein>
<gene>
    <name evidence="2" type="ORF">ABN401_04785</name>
</gene>
<dbReference type="Proteomes" id="UP001445732">
    <property type="component" value="Unassembled WGS sequence"/>
</dbReference>
<name>A0ABV1NKZ0_9CAUL</name>
<feature type="region of interest" description="Disordered" evidence="1">
    <location>
        <begin position="1"/>
        <end position="21"/>
    </location>
</feature>
<proteinExistence type="predicted"/>
<comment type="caution">
    <text evidence="2">The sequence shown here is derived from an EMBL/GenBank/DDBJ whole genome shotgun (WGS) entry which is preliminary data.</text>
</comment>
<dbReference type="EMBL" id="JBEGDD010000003">
    <property type="protein sequence ID" value="MEQ7154523.1"/>
    <property type="molecule type" value="Genomic_DNA"/>
</dbReference>